<dbReference type="SUPFAM" id="SSF48452">
    <property type="entry name" value="TPR-like"/>
    <property type="match status" value="2"/>
</dbReference>
<dbReference type="InterPro" id="IPR050706">
    <property type="entry name" value="Cyclic-di-GMP_PDE-like"/>
</dbReference>
<evidence type="ECO:0000313" key="3">
    <source>
        <dbReference type="EMBL" id="RLV59938.1"/>
    </source>
</evidence>
<dbReference type="InterPro" id="IPR029787">
    <property type="entry name" value="Nucleotide_cyclase"/>
</dbReference>
<name>A0A3L8PZI1_9GAMM</name>
<comment type="caution">
    <text evidence="3">The sequence shown here is derived from an EMBL/GenBank/DDBJ whole genome shotgun (WGS) entry which is preliminary data.</text>
</comment>
<dbReference type="Pfam" id="PF00990">
    <property type="entry name" value="GGDEF"/>
    <property type="match status" value="1"/>
</dbReference>
<keyword evidence="1" id="KW-0472">Membrane</keyword>
<proteinExistence type="predicted"/>
<protein>
    <submittedName>
        <fullName evidence="3">Diguanylate cyclase</fullName>
    </submittedName>
</protein>
<dbReference type="InterPro" id="IPR011990">
    <property type="entry name" value="TPR-like_helical_dom_sf"/>
</dbReference>
<dbReference type="InterPro" id="IPR043128">
    <property type="entry name" value="Rev_trsase/Diguanyl_cyclase"/>
</dbReference>
<dbReference type="SUPFAM" id="SSF55073">
    <property type="entry name" value="Nucleotide cyclase"/>
    <property type="match status" value="1"/>
</dbReference>
<gene>
    <name evidence="3" type="ORF">D5018_09660</name>
</gene>
<reference evidence="3 4" key="1">
    <citation type="submission" date="2018-09" db="EMBL/GenBank/DDBJ databases">
        <title>Phylogeny of the Shewanellaceae, and recommendation for two new genera, Pseudoshewanella and Parashewanella.</title>
        <authorList>
            <person name="Wang G."/>
        </authorList>
    </citation>
    <scope>NUCLEOTIDE SEQUENCE [LARGE SCALE GENOMIC DNA]</scope>
    <source>
        <strain evidence="3 4">C51</strain>
    </source>
</reference>
<dbReference type="PANTHER" id="PTHR33121">
    <property type="entry name" value="CYCLIC DI-GMP PHOSPHODIESTERASE PDEF"/>
    <property type="match status" value="1"/>
</dbReference>
<dbReference type="SMART" id="SM00267">
    <property type="entry name" value="GGDEF"/>
    <property type="match status" value="1"/>
</dbReference>
<dbReference type="OrthoDB" id="9803824at2"/>
<evidence type="ECO:0000256" key="1">
    <source>
        <dbReference type="SAM" id="Phobius"/>
    </source>
</evidence>
<organism evidence="3 4">
    <name type="scientific">Parashewanella curva</name>
    <dbReference type="NCBI Taxonomy" id="2338552"/>
    <lineage>
        <taxon>Bacteria</taxon>
        <taxon>Pseudomonadati</taxon>
        <taxon>Pseudomonadota</taxon>
        <taxon>Gammaproteobacteria</taxon>
        <taxon>Alteromonadales</taxon>
        <taxon>Shewanellaceae</taxon>
        <taxon>Parashewanella</taxon>
    </lineage>
</organism>
<sequence>MKSSVISFILTATILVAGFAHSHERESLSPQDISKLQSLINTDVLYVKKEVDRLLKLNSITNEQKVDLLIIKATSEIYSGEYNLAQKLLAEAESNAENRAQKISIYQNLNSVYLTTHNYTEALAVAKKQLEIIYSVPDISIQVNVYIQLMNLFHNLSALDYVKYYGERLKEISNGKYVFQECLVDFFLAARLKELNEVQKAKSALNSIINKCEGQQTLVLHGLSYRIMGQMNIDTGQFALGLDDLAKAKSIYKKLNYSLEMHTVKVNEALAYKGLNQLDKSYEYAMSVVEQPDGVSLYGAKQTAHQVLGEIAYQKKAYQKAYHHSQKEQFYRNWLFDDAKAKRLAVESAKFNFEELERDLMFAESRGYMISGLELKHRRKIETLEADERYRDTVIVILLGLLIGSWAVGIALVLHNLRDKVTGLAKTADGSIRGWKTYQHSDKTKEGFGVAIIELDNIMQLKDHYGEYVGNQILKDVATLLKNCVGKGRAYRDDFNRFYVYFLCDNQKQVAQSLEEIFTNIGNIHGSFKQLPFQVRASIGYDILERGLDKNAFYDATSHASAALDEAKKLGGNKLIPYSEDIDNQNIECNRQMRFVQFIDPKLMGPAGKLIP</sequence>
<dbReference type="Gene3D" id="3.30.70.270">
    <property type="match status" value="1"/>
</dbReference>
<keyword evidence="4" id="KW-1185">Reference proteome</keyword>
<keyword evidence="1" id="KW-0812">Transmembrane</keyword>
<keyword evidence="1" id="KW-1133">Transmembrane helix</keyword>
<feature type="transmembrane region" description="Helical" evidence="1">
    <location>
        <begin position="394"/>
        <end position="414"/>
    </location>
</feature>
<evidence type="ECO:0000259" key="2">
    <source>
        <dbReference type="PROSITE" id="PS50887"/>
    </source>
</evidence>
<dbReference type="PANTHER" id="PTHR33121:SF70">
    <property type="entry name" value="SIGNALING PROTEIN YKOW"/>
    <property type="match status" value="1"/>
</dbReference>
<dbReference type="PROSITE" id="PS50887">
    <property type="entry name" value="GGDEF"/>
    <property type="match status" value="1"/>
</dbReference>
<dbReference type="GO" id="GO:0071111">
    <property type="term" value="F:cyclic-guanylate-specific phosphodiesterase activity"/>
    <property type="evidence" value="ECO:0007669"/>
    <property type="project" value="InterPro"/>
</dbReference>
<dbReference type="InterPro" id="IPR000160">
    <property type="entry name" value="GGDEF_dom"/>
</dbReference>
<dbReference type="AlphaFoldDB" id="A0A3L8PZI1"/>
<accession>A0A3L8PZI1</accession>
<evidence type="ECO:0000313" key="4">
    <source>
        <dbReference type="Proteomes" id="UP000281474"/>
    </source>
</evidence>
<feature type="domain" description="GGDEF" evidence="2">
    <location>
        <begin position="446"/>
        <end position="580"/>
    </location>
</feature>
<dbReference type="EMBL" id="QZEI01000024">
    <property type="protein sequence ID" value="RLV59938.1"/>
    <property type="molecule type" value="Genomic_DNA"/>
</dbReference>
<dbReference type="Gene3D" id="1.25.40.10">
    <property type="entry name" value="Tetratricopeptide repeat domain"/>
    <property type="match status" value="1"/>
</dbReference>
<dbReference type="RefSeq" id="WP_121838799.1">
    <property type="nucleotide sequence ID" value="NZ_ML014773.1"/>
</dbReference>
<dbReference type="Proteomes" id="UP000281474">
    <property type="component" value="Unassembled WGS sequence"/>
</dbReference>